<dbReference type="RefSeq" id="WP_380870352.1">
    <property type="nucleotide sequence ID" value="NZ_JBHUMA010000009.1"/>
</dbReference>
<comment type="caution">
    <text evidence="6">The sequence shown here is derived from an EMBL/GenBank/DDBJ whole genome shotgun (WGS) entry which is preliminary data.</text>
</comment>
<dbReference type="EC" id="1.2.1.-" evidence="6"/>
<dbReference type="Gene3D" id="3.40.605.10">
    <property type="entry name" value="Aldehyde Dehydrogenase, Chain A, domain 1"/>
    <property type="match status" value="1"/>
</dbReference>
<sequence>MKNNELLIEKAYLNGEFVDSYKTFDVINPATGETIGKVPDLPMDKVEQAIADAEAVWPAWRKTLVGERSKLLYKLYELTLANREKLAEIMTLESGKPLQESLGEVDYSASFLIWFAEEAKRSYGDTIPSLQNNNRLMTIKQSVGVVAAITPWNFPLAMLTRKVAPALAAGCPIVLKPAEETPLTAIAFAKLSQEAGIPAGVFQVLTSTDAKGVGKLFATSERVRKITFTGSTAVGRSLMEQAASTIKRASMELGGNAPFLVFDDADIEKAVQGAVTAKFRNAGQVCVSVNRFYIQDSVYDQFAEALAKAVEQLKVGNGMDERVKVGPLINKKGLEKVQAHVDDAVKRGAEVRVGGKALEGTFFQPTVLTSMPNDSLIAKEETFGPVCALFRFSSEEEGIRLANDTPFGLAAYFYSENVRRCQRVSEQLESGMVGVNTGMISDASAPFGGVNQSGVGREGSHHGLDEFLEIKYIAYGE</sequence>
<evidence type="ECO:0000313" key="7">
    <source>
        <dbReference type="Proteomes" id="UP001597393"/>
    </source>
</evidence>
<feature type="active site" evidence="3">
    <location>
        <position position="252"/>
    </location>
</feature>
<evidence type="ECO:0000259" key="5">
    <source>
        <dbReference type="Pfam" id="PF00171"/>
    </source>
</evidence>
<dbReference type="InterPro" id="IPR016162">
    <property type="entry name" value="Ald_DH_N"/>
</dbReference>
<dbReference type="InterPro" id="IPR015590">
    <property type="entry name" value="Aldehyde_DH_dom"/>
</dbReference>
<dbReference type="Gene3D" id="3.40.309.10">
    <property type="entry name" value="Aldehyde Dehydrogenase, Chain A, domain 2"/>
    <property type="match status" value="1"/>
</dbReference>
<evidence type="ECO:0000256" key="4">
    <source>
        <dbReference type="RuleBase" id="RU003345"/>
    </source>
</evidence>
<dbReference type="PANTHER" id="PTHR43353:SF5">
    <property type="entry name" value="SUCCINATE-SEMIALDEHYDE DEHYDROGENASE, MITOCHONDRIAL"/>
    <property type="match status" value="1"/>
</dbReference>
<dbReference type="Proteomes" id="UP001597393">
    <property type="component" value="Unassembled WGS sequence"/>
</dbReference>
<name>A0ABW5NPM5_9SPHI</name>
<dbReference type="PROSITE" id="PS00687">
    <property type="entry name" value="ALDEHYDE_DEHYDR_GLU"/>
    <property type="match status" value="1"/>
</dbReference>
<dbReference type="EMBL" id="JBHUMA010000009">
    <property type="protein sequence ID" value="MFD2600212.1"/>
    <property type="molecule type" value="Genomic_DNA"/>
</dbReference>
<evidence type="ECO:0000256" key="3">
    <source>
        <dbReference type="PROSITE-ProRule" id="PRU10007"/>
    </source>
</evidence>
<reference evidence="7" key="1">
    <citation type="journal article" date="2019" name="Int. J. Syst. Evol. Microbiol.">
        <title>The Global Catalogue of Microorganisms (GCM) 10K type strain sequencing project: providing services to taxonomists for standard genome sequencing and annotation.</title>
        <authorList>
            <consortium name="The Broad Institute Genomics Platform"/>
            <consortium name="The Broad Institute Genome Sequencing Center for Infectious Disease"/>
            <person name="Wu L."/>
            <person name="Ma J."/>
        </authorList>
    </citation>
    <scope>NUCLEOTIDE SEQUENCE [LARGE SCALE GENOMIC DNA]</scope>
    <source>
        <strain evidence="7">KCTC 42248</strain>
    </source>
</reference>
<dbReference type="InterPro" id="IPR016163">
    <property type="entry name" value="Ald_DH_C"/>
</dbReference>
<evidence type="ECO:0000256" key="1">
    <source>
        <dbReference type="ARBA" id="ARBA00009986"/>
    </source>
</evidence>
<feature type="domain" description="Aldehyde dehydrogenase" evidence="5">
    <location>
        <begin position="20"/>
        <end position="473"/>
    </location>
</feature>
<comment type="similarity">
    <text evidence="1 4">Belongs to the aldehyde dehydrogenase family.</text>
</comment>
<dbReference type="InterPro" id="IPR050740">
    <property type="entry name" value="Aldehyde_DH_Superfamily"/>
</dbReference>
<dbReference type="PANTHER" id="PTHR43353">
    <property type="entry name" value="SUCCINATE-SEMIALDEHYDE DEHYDROGENASE, MITOCHONDRIAL"/>
    <property type="match status" value="1"/>
</dbReference>
<keyword evidence="7" id="KW-1185">Reference proteome</keyword>
<protein>
    <submittedName>
        <fullName evidence="6">NAD-dependent succinate-semialdehyde dehydrogenase</fullName>
        <ecNumber evidence="6">1.2.1.-</ecNumber>
    </submittedName>
</protein>
<dbReference type="SUPFAM" id="SSF53720">
    <property type="entry name" value="ALDH-like"/>
    <property type="match status" value="1"/>
</dbReference>
<dbReference type="NCBIfam" id="TIGR01780">
    <property type="entry name" value="SSADH"/>
    <property type="match status" value="1"/>
</dbReference>
<accession>A0ABW5NPM5</accession>
<dbReference type="GO" id="GO:0016491">
    <property type="term" value="F:oxidoreductase activity"/>
    <property type="evidence" value="ECO:0007669"/>
    <property type="project" value="UniProtKB-KW"/>
</dbReference>
<evidence type="ECO:0000256" key="2">
    <source>
        <dbReference type="ARBA" id="ARBA00023002"/>
    </source>
</evidence>
<dbReference type="InterPro" id="IPR016161">
    <property type="entry name" value="Ald_DH/histidinol_DH"/>
</dbReference>
<gene>
    <name evidence="6" type="ORF">ACFSQ3_14740</name>
</gene>
<organism evidence="6 7">
    <name type="scientific">Sphingobacterium corticis</name>
    <dbReference type="NCBI Taxonomy" id="1812823"/>
    <lineage>
        <taxon>Bacteria</taxon>
        <taxon>Pseudomonadati</taxon>
        <taxon>Bacteroidota</taxon>
        <taxon>Sphingobacteriia</taxon>
        <taxon>Sphingobacteriales</taxon>
        <taxon>Sphingobacteriaceae</taxon>
        <taxon>Sphingobacterium</taxon>
    </lineage>
</organism>
<keyword evidence="2 4" id="KW-0560">Oxidoreductase</keyword>
<evidence type="ECO:0000313" key="6">
    <source>
        <dbReference type="EMBL" id="MFD2600212.1"/>
    </source>
</evidence>
<dbReference type="Pfam" id="PF00171">
    <property type="entry name" value="Aldedh"/>
    <property type="match status" value="1"/>
</dbReference>
<dbReference type="InterPro" id="IPR010102">
    <property type="entry name" value="Succ_semiAld_DH"/>
</dbReference>
<proteinExistence type="inferred from homology"/>
<dbReference type="CDD" id="cd07103">
    <property type="entry name" value="ALDH_F5_SSADH_GabD"/>
    <property type="match status" value="1"/>
</dbReference>
<dbReference type="InterPro" id="IPR029510">
    <property type="entry name" value="Ald_DH_CS_GLU"/>
</dbReference>